<dbReference type="EMBL" id="CASHTH010001102">
    <property type="protein sequence ID" value="CAI8011468.1"/>
    <property type="molecule type" value="Genomic_DNA"/>
</dbReference>
<gene>
    <name evidence="2" type="ORF">GBAR_LOCUS7394</name>
</gene>
<evidence type="ECO:0000313" key="3">
    <source>
        <dbReference type="Proteomes" id="UP001174909"/>
    </source>
</evidence>
<proteinExistence type="predicted"/>
<organism evidence="2 3">
    <name type="scientific">Geodia barretti</name>
    <name type="common">Barrett's horny sponge</name>
    <dbReference type="NCBI Taxonomy" id="519541"/>
    <lineage>
        <taxon>Eukaryota</taxon>
        <taxon>Metazoa</taxon>
        <taxon>Porifera</taxon>
        <taxon>Demospongiae</taxon>
        <taxon>Heteroscleromorpha</taxon>
        <taxon>Tetractinellida</taxon>
        <taxon>Astrophorina</taxon>
        <taxon>Geodiidae</taxon>
        <taxon>Geodia</taxon>
    </lineage>
</organism>
<accession>A0AA35W7Y2</accession>
<dbReference type="AlphaFoldDB" id="A0AA35W7Y2"/>
<comment type="caution">
    <text evidence="2">The sequence shown here is derived from an EMBL/GenBank/DDBJ whole genome shotgun (WGS) entry which is preliminary data.</text>
</comment>
<protein>
    <submittedName>
        <fullName evidence="2">Uncharacterized protein</fullName>
    </submittedName>
</protein>
<evidence type="ECO:0000256" key="1">
    <source>
        <dbReference type="SAM" id="Coils"/>
    </source>
</evidence>
<keyword evidence="3" id="KW-1185">Reference proteome</keyword>
<dbReference type="Gene3D" id="1.20.1480.30">
    <property type="entry name" value="Designed four-helix bundle protein"/>
    <property type="match status" value="1"/>
</dbReference>
<feature type="coiled-coil region" evidence="1">
    <location>
        <begin position="40"/>
        <end position="124"/>
    </location>
</feature>
<feature type="non-terminal residue" evidence="2">
    <location>
        <position position="242"/>
    </location>
</feature>
<reference evidence="2" key="1">
    <citation type="submission" date="2023-03" db="EMBL/GenBank/DDBJ databases">
        <authorList>
            <person name="Steffen K."/>
            <person name="Cardenas P."/>
        </authorList>
    </citation>
    <scope>NUCLEOTIDE SEQUENCE</scope>
</reference>
<evidence type="ECO:0000313" key="2">
    <source>
        <dbReference type="EMBL" id="CAI8011468.1"/>
    </source>
</evidence>
<dbReference type="Proteomes" id="UP001174909">
    <property type="component" value="Unassembled WGS sequence"/>
</dbReference>
<name>A0AA35W7Y2_GEOBA</name>
<keyword evidence="1" id="KW-0175">Coiled coil</keyword>
<sequence>MDYQAKYESLLRNVLSDLNTEVLAAQSRAEKNAEASSAYCTGLQERFRESESELEAVKNELEAVKSELEAVKNELEAVNNELQEKGRNEIAVLREELTCAQSQLAEDQEKLKVYAERKKLAKTEPELPIAADSTYMSGDGHVTSSIVLEFLSGLSGLSISQCVKGSDSTIFHCKVSDGSLAGHMFTLTLDSKSGEFTYQPLQVDPVNPSLPPDSMLADTTCFPNYMQSRFLLNLLSATFIHP</sequence>